<reference evidence="1" key="1">
    <citation type="submission" date="2019-10" db="EMBL/GenBank/DDBJ databases">
        <authorList>
            <person name="Soares A.E.R."/>
            <person name="Aleixo A."/>
            <person name="Schneider P."/>
            <person name="Miyaki C.Y."/>
            <person name="Schneider M.P."/>
            <person name="Mello C."/>
            <person name="Vasconcelos A.T.R."/>
        </authorList>
    </citation>
    <scope>NUCLEOTIDE SEQUENCE</scope>
    <source>
        <tissue evidence="1">Muscle</tissue>
    </source>
</reference>
<dbReference type="EMBL" id="WHWB01034642">
    <property type="protein sequence ID" value="KAJ7406588.1"/>
    <property type="molecule type" value="Genomic_DNA"/>
</dbReference>
<accession>A0ABQ9CQ63</accession>
<protein>
    <submittedName>
        <fullName evidence="1">Uncharacterized protein</fullName>
    </submittedName>
</protein>
<gene>
    <name evidence="1" type="ORF">WISP_132736</name>
</gene>
<sequence length="75" mass="8103">MSAKLVLNTLPYPGTEDFIQESSDQATFLSSLSLSSSGYPVCFLPTPPPPQSNSKVLREVIGKGLYPLVLPFLFA</sequence>
<dbReference type="Proteomes" id="UP001145742">
    <property type="component" value="Unassembled WGS sequence"/>
</dbReference>
<proteinExistence type="predicted"/>
<keyword evidence="2" id="KW-1185">Reference proteome</keyword>
<evidence type="ECO:0000313" key="1">
    <source>
        <dbReference type="EMBL" id="KAJ7406588.1"/>
    </source>
</evidence>
<name>A0ABQ9CQ63_9PASS</name>
<comment type="caution">
    <text evidence="1">The sequence shown here is derived from an EMBL/GenBank/DDBJ whole genome shotgun (WGS) entry which is preliminary data.</text>
</comment>
<organism evidence="1 2">
    <name type="scientific">Willisornis vidua</name>
    <name type="common">Xingu scale-backed antbird</name>
    <dbReference type="NCBI Taxonomy" id="1566151"/>
    <lineage>
        <taxon>Eukaryota</taxon>
        <taxon>Metazoa</taxon>
        <taxon>Chordata</taxon>
        <taxon>Craniata</taxon>
        <taxon>Vertebrata</taxon>
        <taxon>Euteleostomi</taxon>
        <taxon>Archelosauria</taxon>
        <taxon>Archosauria</taxon>
        <taxon>Dinosauria</taxon>
        <taxon>Saurischia</taxon>
        <taxon>Theropoda</taxon>
        <taxon>Coelurosauria</taxon>
        <taxon>Aves</taxon>
        <taxon>Neognathae</taxon>
        <taxon>Neoaves</taxon>
        <taxon>Telluraves</taxon>
        <taxon>Australaves</taxon>
        <taxon>Passeriformes</taxon>
        <taxon>Thamnophilidae</taxon>
        <taxon>Willisornis</taxon>
    </lineage>
</organism>
<evidence type="ECO:0000313" key="2">
    <source>
        <dbReference type="Proteomes" id="UP001145742"/>
    </source>
</evidence>